<proteinExistence type="predicted"/>
<evidence type="ECO:0000313" key="4">
    <source>
        <dbReference type="Proteomes" id="UP000326553"/>
    </source>
</evidence>
<reference evidence="3 4" key="1">
    <citation type="submission" date="2017-09" db="EMBL/GenBank/DDBJ databases">
        <authorList>
            <person name="Lee N."/>
            <person name="Cho B.-K."/>
        </authorList>
    </citation>
    <scope>NUCLEOTIDE SEQUENCE [LARGE SCALE GENOMIC DNA]</scope>
    <source>
        <strain evidence="3 4">ATCC 12461</strain>
    </source>
</reference>
<evidence type="ECO:0008006" key="5">
    <source>
        <dbReference type="Google" id="ProtNLM"/>
    </source>
</evidence>
<keyword evidence="2" id="KW-0732">Signal</keyword>
<keyword evidence="4" id="KW-1185">Reference proteome</keyword>
<dbReference type="PROSITE" id="PS51257">
    <property type="entry name" value="PROKAR_LIPOPROTEIN"/>
    <property type="match status" value="1"/>
</dbReference>
<evidence type="ECO:0000256" key="1">
    <source>
        <dbReference type="SAM" id="MobiDB-lite"/>
    </source>
</evidence>
<feature type="region of interest" description="Disordered" evidence="1">
    <location>
        <begin position="46"/>
        <end position="66"/>
    </location>
</feature>
<protein>
    <recommendedName>
        <fullName evidence="5">Lipoprotein</fullName>
    </recommendedName>
</protein>
<gene>
    <name evidence="3" type="ORF">CP975_21785</name>
</gene>
<dbReference type="EMBL" id="CP023695">
    <property type="protein sequence ID" value="QEV19788.1"/>
    <property type="molecule type" value="Genomic_DNA"/>
</dbReference>
<name>A0A5J6HK15_STRAD</name>
<evidence type="ECO:0000313" key="3">
    <source>
        <dbReference type="EMBL" id="QEV19788.1"/>
    </source>
</evidence>
<dbReference type="Proteomes" id="UP000326553">
    <property type="component" value="Chromosome"/>
</dbReference>
<organism evidence="3 4">
    <name type="scientific">Streptomyces alboniger</name>
    <dbReference type="NCBI Taxonomy" id="132473"/>
    <lineage>
        <taxon>Bacteria</taxon>
        <taxon>Bacillati</taxon>
        <taxon>Actinomycetota</taxon>
        <taxon>Actinomycetes</taxon>
        <taxon>Kitasatosporales</taxon>
        <taxon>Streptomycetaceae</taxon>
        <taxon>Streptomyces</taxon>
        <taxon>Streptomyces aurantiacus group</taxon>
    </lineage>
</organism>
<evidence type="ECO:0000256" key="2">
    <source>
        <dbReference type="SAM" id="SignalP"/>
    </source>
</evidence>
<accession>A0A5J6HK15</accession>
<dbReference type="KEGG" id="salw:CP975_21785"/>
<feature type="chain" id="PRO_5023832284" description="Lipoprotein" evidence="2">
    <location>
        <begin position="26"/>
        <end position="318"/>
    </location>
</feature>
<dbReference type="AlphaFoldDB" id="A0A5J6HK15"/>
<feature type="signal peptide" evidence="2">
    <location>
        <begin position="1"/>
        <end position="25"/>
    </location>
</feature>
<sequence>MGARRRWIRATALSLAMGAAVGTLASCGSDGSVTYAGGTFEEVDRGASTVDGAGSTTDGGAEPASADEVRARKLASEGMELLRSADTVRIGIDMVTPKGRQKASLHMDRRSNCTGTFDAGPERRGDLIMIAGGATYVRFTDASLDAIVERGALRGPETAARVRERTALARGKYLKLPARSGSGTGTGGPGAPVGQCDLDEFTEKVGTPEPDEVIKALPVTRRYGKDVTPLVEKDDGEETTVYVAASGEPYILGVEVTRSGGTLRGGVGGSGGEQTMKLRMSDYGEPVAAVAPAPGLTVDISRIGPGGPGSPGGGLFEV</sequence>